<comment type="similarity">
    <text evidence="1">Belongs to the DCK/DGK family.</text>
</comment>
<gene>
    <name evidence="5" type="ORF">OXX778_LOCUS18784</name>
</gene>
<comment type="caution">
    <text evidence="5">The sequence shown here is derived from an EMBL/GenBank/DDBJ whole genome shotgun (WGS) entry which is preliminary data.</text>
</comment>
<evidence type="ECO:0000256" key="2">
    <source>
        <dbReference type="PIRSR" id="PIRSR000705-1"/>
    </source>
</evidence>
<feature type="domain" description="Deoxynucleoside kinase" evidence="4">
    <location>
        <begin position="18"/>
        <end position="240"/>
    </location>
</feature>
<dbReference type="InterPro" id="IPR050566">
    <property type="entry name" value="Deoxyribonucleoside_kinase"/>
</dbReference>
<dbReference type="Proteomes" id="UP000663879">
    <property type="component" value="Unassembled WGS sequence"/>
</dbReference>
<evidence type="ECO:0000256" key="1">
    <source>
        <dbReference type="ARBA" id="ARBA00007420"/>
    </source>
</evidence>
<dbReference type="SUPFAM" id="SSF52540">
    <property type="entry name" value="P-loop containing nucleoside triphosphate hydrolases"/>
    <property type="match status" value="1"/>
</dbReference>
<evidence type="ECO:0000313" key="6">
    <source>
        <dbReference type="Proteomes" id="UP000663879"/>
    </source>
</evidence>
<dbReference type="PANTHER" id="PTHR10513:SF24">
    <property type="entry name" value="THYMIDINE KINASE 2, MITOCHONDRIAL"/>
    <property type="match status" value="1"/>
</dbReference>
<feature type="binding site" evidence="3">
    <location>
        <begin position="181"/>
        <end position="185"/>
    </location>
    <ligand>
        <name>ATP</name>
        <dbReference type="ChEBI" id="CHEBI:30616"/>
    </ligand>
</feature>
<sequence length="256" mass="30471">MNNFYLLSQLAKGKNLRISIEGNIASGKSSLIEYLRKKLDVSLMQSDNDDKKLSNTNFNVITEPVHLWRNLNGNNLLDLMYKDPTKWSFSFHSYVQMTMLENHLKIQNNLKSDVNNTINIMERSLYSARYCFVENIYNSNFLKPVEYEILDKWFNWMKENHDCELDLIFYLRTDPETCFNRVLKRNRSEEVERISLSYLKNLHDLHEKWLVKSSDELDSVKYYKPKKIIVINANQHADEVYKCVENEARKAIFMKN</sequence>
<organism evidence="5 6">
    <name type="scientific">Brachionus calyciflorus</name>
    <dbReference type="NCBI Taxonomy" id="104777"/>
    <lineage>
        <taxon>Eukaryota</taxon>
        <taxon>Metazoa</taxon>
        <taxon>Spiralia</taxon>
        <taxon>Gnathifera</taxon>
        <taxon>Rotifera</taxon>
        <taxon>Eurotatoria</taxon>
        <taxon>Monogononta</taxon>
        <taxon>Pseudotrocha</taxon>
        <taxon>Ploima</taxon>
        <taxon>Brachionidae</taxon>
        <taxon>Brachionus</taxon>
    </lineage>
</organism>
<evidence type="ECO:0000259" key="4">
    <source>
        <dbReference type="Pfam" id="PF01712"/>
    </source>
</evidence>
<dbReference type="InterPro" id="IPR002624">
    <property type="entry name" value="DCK/DGK"/>
</dbReference>
<dbReference type="GO" id="GO:0019136">
    <property type="term" value="F:deoxynucleoside kinase activity"/>
    <property type="evidence" value="ECO:0007669"/>
    <property type="project" value="InterPro"/>
</dbReference>
<dbReference type="Gene3D" id="3.40.50.300">
    <property type="entry name" value="P-loop containing nucleotide triphosphate hydrolases"/>
    <property type="match status" value="1"/>
</dbReference>
<dbReference type="PANTHER" id="PTHR10513">
    <property type="entry name" value="DEOXYNUCLEOSIDE KINASE"/>
    <property type="match status" value="1"/>
</dbReference>
<name>A0A814KB79_9BILA</name>
<dbReference type="EMBL" id="CAJNOC010005356">
    <property type="protein sequence ID" value="CAF1050098.1"/>
    <property type="molecule type" value="Genomic_DNA"/>
</dbReference>
<evidence type="ECO:0000313" key="5">
    <source>
        <dbReference type="EMBL" id="CAF1050098.1"/>
    </source>
</evidence>
<dbReference type="PIRSF" id="PIRSF000705">
    <property type="entry name" value="DNK"/>
    <property type="match status" value="1"/>
</dbReference>
<keyword evidence="3" id="KW-0067">ATP-binding</keyword>
<feature type="binding site" evidence="3">
    <location>
        <begin position="22"/>
        <end position="30"/>
    </location>
    <ligand>
        <name>ATP</name>
        <dbReference type="ChEBI" id="CHEBI:30616"/>
    </ligand>
</feature>
<dbReference type="GO" id="GO:0005739">
    <property type="term" value="C:mitochondrion"/>
    <property type="evidence" value="ECO:0007669"/>
    <property type="project" value="TreeGrafter"/>
</dbReference>
<dbReference type="InterPro" id="IPR031314">
    <property type="entry name" value="DNK_dom"/>
</dbReference>
<feature type="active site" description="Proton acceptor" evidence="2">
    <location>
        <position position="122"/>
    </location>
</feature>
<accession>A0A814KB79</accession>
<keyword evidence="6" id="KW-1185">Reference proteome</keyword>
<dbReference type="AlphaFoldDB" id="A0A814KB79"/>
<dbReference type="Pfam" id="PF01712">
    <property type="entry name" value="dNK"/>
    <property type="match status" value="1"/>
</dbReference>
<proteinExistence type="inferred from homology"/>
<dbReference type="OrthoDB" id="567086at2759"/>
<dbReference type="CDD" id="cd01673">
    <property type="entry name" value="dNK"/>
    <property type="match status" value="1"/>
</dbReference>
<evidence type="ECO:0000256" key="3">
    <source>
        <dbReference type="PIRSR" id="PIRSR000705-3"/>
    </source>
</evidence>
<reference evidence="5" key="1">
    <citation type="submission" date="2021-02" db="EMBL/GenBank/DDBJ databases">
        <authorList>
            <person name="Nowell W R."/>
        </authorList>
    </citation>
    <scope>NUCLEOTIDE SEQUENCE</scope>
    <source>
        <strain evidence="5">Ploen Becks lab</strain>
    </source>
</reference>
<dbReference type="InterPro" id="IPR027417">
    <property type="entry name" value="P-loop_NTPase"/>
</dbReference>
<protein>
    <recommendedName>
        <fullName evidence="4">Deoxynucleoside kinase domain-containing protein</fullName>
    </recommendedName>
</protein>
<keyword evidence="3" id="KW-0547">Nucleotide-binding</keyword>
<dbReference type="GO" id="GO:0005524">
    <property type="term" value="F:ATP binding"/>
    <property type="evidence" value="ECO:0007669"/>
    <property type="project" value="UniProtKB-KW"/>
</dbReference>